<dbReference type="AlphaFoldDB" id="A0A3N1LIK3"/>
<accession>A0A3N1LIK3</accession>
<dbReference type="RefSeq" id="WP_123690860.1">
    <property type="nucleotide sequence ID" value="NZ_AP019700.1"/>
</dbReference>
<proteinExistence type="predicted"/>
<reference evidence="1 2" key="1">
    <citation type="submission" date="2018-11" db="EMBL/GenBank/DDBJ databases">
        <title>Genomic Encyclopedia of Type Strains, Phase IV (KMG-IV): sequencing the most valuable type-strain genomes for metagenomic binning, comparative biology and taxonomic classification.</title>
        <authorList>
            <person name="Goeker M."/>
        </authorList>
    </citation>
    <scope>NUCLEOTIDE SEQUENCE [LARGE SCALE GENOMIC DNA]</scope>
    <source>
        <strain evidence="1 2">DSM 5900</strain>
    </source>
</reference>
<dbReference type="OrthoDB" id="581878at2"/>
<evidence type="ECO:0008006" key="3">
    <source>
        <dbReference type="Google" id="ProtNLM"/>
    </source>
</evidence>
<gene>
    <name evidence="1" type="ORF">EDC65_3045</name>
</gene>
<organism evidence="1 2">
    <name type="scientific">Stella humosa</name>
    <dbReference type="NCBI Taxonomy" id="94"/>
    <lineage>
        <taxon>Bacteria</taxon>
        <taxon>Pseudomonadati</taxon>
        <taxon>Pseudomonadota</taxon>
        <taxon>Alphaproteobacteria</taxon>
        <taxon>Rhodospirillales</taxon>
        <taxon>Stellaceae</taxon>
        <taxon>Stella</taxon>
    </lineage>
</organism>
<evidence type="ECO:0000313" key="2">
    <source>
        <dbReference type="Proteomes" id="UP000278222"/>
    </source>
</evidence>
<dbReference type="Proteomes" id="UP000278222">
    <property type="component" value="Unassembled WGS sequence"/>
</dbReference>
<name>A0A3N1LIK3_9PROT</name>
<sequence length="314" mass="34667">MFHRLTENVVVQEARPPAGAVAVSWDDRAAPAARTDRIAHAVQFYRADGLAERTQARTAESMRRAAATAMGVRLVAVTMAGEPDAVPAGFVSSPPLERVVTDLRPFAVPRPLPLLFDILRSASAAGWPDGYLVFTNSDICLQEHFYRGVRALLDAGADCLVINRRTVGDLAGYGGRDDLAALEAGAEHEGFDCFVFPTSWLADFAANDCCVGIALIGRSLLYNMVARAERMVILRGAALTYHYGDDRQWQDDRFRDYNRHNLIALGQSMSRLLADSHHRRRLEAFLGAYPEPQGIAWWDARLRDDARRAVASRA</sequence>
<keyword evidence="2" id="KW-1185">Reference proteome</keyword>
<dbReference type="EMBL" id="RJKX01000014">
    <property type="protein sequence ID" value="ROP91182.1"/>
    <property type="molecule type" value="Genomic_DNA"/>
</dbReference>
<comment type="caution">
    <text evidence="1">The sequence shown here is derived from an EMBL/GenBank/DDBJ whole genome shotgun (WGS) entry which is preliminary data.</text>
</comment>
<evidence type="ECO:0000313" key="1">
    <source>
        <dbReference type="EMBL" id="ROP91182.1"/>
    </source>
</evidence>
<protein>
    <recommendedName>
        <fullName evidence="3">Glycosyl transferase family 2</fullName>
    </recommendedName>
</protein>